<dbReference type="InterPro" id="IPR048050">
    <property type="entry name" value="ANTH_N_plant"/>
</dbReference>
<keyword evidence="3" id="KW-0254">Endocytosis</keyword>
<dbReference type="InterPro" id="IPR045192">
    <property type="entry name" value="AP180-like"/>
</dbReference>
<dbReference type="GO" id="GO:0000149">
    <property type="term" value="F:SNARE binding"/>
    <property type="evidence" value="ECO:0007669"/>
    <property type="project" value="TreeGrafter"/>
</dbReference>
<feature type="compositionally biased region" description="Gly residues" evidence="7">
    <location>
        <begin position="413"/>
        <end position="428"/>
    </location>
</feature>
<keyword evidence="4" id="KW-0472">Membrane</keyword>
<dbReference type="GO" id="GO:0048268">
    <property type="term" value="P:clathrin coat assembly"/>
    <property type="evidence" value="ECO:0007669"/>
    <property type="project" value="InterPro"/>
</dbReference>
<dbReference type="SMART" id="SM00273">
    <property type="entry name" value="ENTH"/>
    <property type="match status" value="1"/>
</dbReference>
<accession>A0A1D1ZX95</accession>
<sequence>MTELTTAQSLKQSVRQFGLRASDTWKLAGAKTSRSDTKLLDVALVKATTPQTRVPPKEKHVRTLKLAVSGGGGSGSASYVVSHLLQRLHNASDWLTALKSLITIHRLMAETDEGVWGEINRVGAPARGRGPLGVDNFIDTTNIEGRFDFSEFVRAYGKYLDEQLRLYAAVRWTCSAVAAGGPGAGAPGGESAAGYGAAGYGAPPGPADAQRSPGGTGRFRTLPAAELLHQLPLLQRLQRHLVDCVPRGAATHDPVALAALDAVVRESFQLYKALSEGVINLADAYFSMPYLQAVKGLEIYREASAGTDALSAFYAAVGQLGGVGAARSLPSLTPPPADFVASMEEYLAEAPRPEGEAALPKRSGPLRKGRLAHSASGRAGEGGAASHPRTLSSDPGMVLAPSQEPAGGEEGPDGGSGGGLASPGGAPGSPGASTGPPRERDLLGSAPGTPARTPAHAAPSPLDLLGGLTLEGLDVAPPAAPGGAQAPPHASANPFAGPDPFAAYGAEPAHGQPTRGADPFALPGAQHAFGFGAQGSDAAPWQAAPPGAPPGGRPPVPPLDTSFFAGLSNGAPTSSPAVLSPGGTARWTQGAAGTPQGGGEDLVRAAGARDPFATLAALSPGSSGRMPSPGGGLL</sequence>
<name>A0A1D1ZX95_AUXPR</name>
<dbReference type="PROSITE" id="PS50942">
    <property type="entry name" value="ENTH"/>
    <property type="match status" value="1"/>
</dbReference>
<dbReference type="GO" id="GO:0030136">
    <property type="term" value="C:clathrin-coated vesicle"/>
    <property type="evidence" value="ECO:0007669"/>
    <property type="project" value="UniProtKB-SubCell"/>
</dbReference>
<feature type="compositionally biased region" description="Low complexity" evidence="7">
    <location>
        <begin position="618"/>
        <end position="628"/>
    </location>
</feature>
<feature type="region of interest" description="Disordered" evidence="7">
    <location>
        <begin position="615"/>
        <end position="634"/>
    </location>
</feature>
<dbReference type="Pfam" id="PF07651">
    <property type="entry name" value="ANTH"/>
    <property type="match status" value="1"/>
</dbReference>
<dbReference type="Gene3D" id="1.25.40.90">
    <property type="match status" value="1"/>
</dbReference>
<evidence type="ECO:0000256" key="3">
    <source>
        <dbReference type="ARBA" id="ARBA00022583"/>
    </source>
</evidence>
<dbReference type="PANTHER" id="PTHR22951">
    <property type="entry name" value="CLATHRIN ASSEMBLY PROTEIN"/>
    <property type="match status" value="1"/>
</dbReference>
<dbReference type="InterPro" id="IPR013809">
    <property type="entry name" value="ENTH"/>
</dbReference>
<evidence type="ECO:0000256" key="1">
    <source>
        <dbReference type="ARBA" id="ARBA00004132"/>
    </source>
</evidence>
<dbReference type="GO" id="GO:0005905">
    <property type="term" value="C:clathrin-coated pit"/>
    <property type="evidence" value="ECO:0007669"/>
    <property type="project" value="UniProtKB-SubCell"/>
</dbReference>
<dbReference type="SUPFAM" id="SSF48464">
    <property type="entry name" value="ENTH/VHS domain"/>
    <property type="match status" value="1"/>
</dbReference>
<dbReference type="GO" id="GO:0072583">
    <property type="term" value="P:clathrin-dependent endocytosis"/>
    <property type="evidence" value="ECO:0007669"/>
    <property type="project" value="InterPro"/>
</dbReference>
<evidence type="ECO:0000256" key="6">
    <source>
        <dbReference type="ARBA" id="ARBA00023329"/>
    </source>
</evidence>
<dbReference type="GO" id="GO:0032050">
    <property type="term" value="F:clathrin heavy chain binding"/>
    <property type="evidence" value="ECO:0007669"/>
    <property type="project" value="TreeGrafter"/>
</dbReference>
<dbReference type="Gene3D" id="1.20.58.150">
    <property type="entry name" value="ANTH domain"/>
    <property type="match status" value="1"/>
</dbReference>
<feature type="compositionally biased region" description="Low complexity" evidence="7">
    <location>
        <begin position="462"/>
        <end position="492"/>
    </location>
</feature>
<evidence type="ECO:0000256" key="4">
    <source>
        <dbReference type="ARBA" id="ARBA00023136"/>
    </source>
</evidence>
<dbReference type="PANTHER" id="PTHR22951:SF5">
    <property type="entry name" value="PHOSPHATIDYLINOSITOL-BINDING CLATHRIN ASSEMBLY PROTEIN LAP"/>
    <property type="match status" value="1"/>
</dbReference>
<reference evidence="9" key="1">
    <citation type="submission" date="2015-08" db="EMBL/GenBank/DDBJ databases">
        <authorList>
            <person name="Babu N.S."/>
            <person name="Beckwith C.J."/>
            <person name="Beseler K.G."/>
            <person name="Brison A."/>
            <person name="Carone J.V."/>
            <person name="Caskin T.P."/>
            <person name="Diamond M."/>
            <person name="Durham M.E."/>
            <person name="Foxe J.M."/>
            <person name="Go M."/>
            <person name="Henderson B.A."/>
            <person name="Jones I.B."/>
            <person name="McGettigan J.A."/>
            <person name="Micheletti S.J."/>
            <person name="Nasrallah M.E."/>
            <person name="Ortiz D."/>
            <person name="Piller C.R."/>
            <person name="Privatt S.R."/>
            <person name="Schneider S.L."/>
            <person name="Sharp S."/>
            <person name="Smith T.C."/>
            <person name="Stanton J.D."/>
            <person name="Ullery H.E."/>
            <person name="Wilson R.J."/>
            <person name="Serrano M.G."/>
            <person name="Buck G."/>
            <person name="Lee V."/>
            <person name="Wang Y."/>
            <person name="Carvalho R."/>
            <person name="Voegtly L."/>
            <person name="Shi R."/>
            <person name="Duckworth R."/>
            <person name="Johnson A."/>
            <person name="Loviza R."/>
            <person name="Walstead R."/>
            <person name="Shah Z."/>
            <person name="Kiflezghi M."/>
            <person name="Wade K."/>
            <person name="Ball S.L."/>
            <person name="Bradley K.W."/>
            <person name="Asai D.J."/>
            <person name="Bowman C.A."/>
            <person name="Russell D.A."/>
            <person name="Pope W.H."/>
            <person name="Jacobs-Sera D."/>
            <person name="Hendrix R.W."/>
            <person name="Hatfull G.F."/>
        </authorList>
    </citation>
    <scope>NUCLEOTIDE SEQUENCE</scope>
</reference>
<dbReference type="AlphaFoldDB" id="A0A1D1ZX95"/>
<dbReference type="CDD" id="cd03564">
    <property type="entry name" value="ANTH_N"/>
    <property type="match status" value="1"/>
</dbReference>
<dbReference type="GO" id="GO:0005546">
    <property type="term" value="F:phosphatidylinositol-4,5-bisphosphate binding"/>
    <property type="evidence" value="ECO:0007669"/>
    <property type="project" value="TreeGrafter"/>
</dbReference>
<evidence type="ECO:0000256" key="5">
    <source>
        <dbReference type="ARBA" id="ARBA00023176"/>
    </source>
</evidence>
<dbReference type="EMBL" id="GDKF01007115">
    <property type="protein sequence ID" value="JAT71507.1"/>
    <property type="molecule type" value="Transcribed_RNA"/>
</dbReference>
<dbReference type="GO" id="GO:0005545">
    <property type="term" value="F:1-phosphatidylinositol binding"/>
    <property type="evidence" value="ECO:0007669"/>
    <property type="project" value="InterPro"/>
</dbReference>
<proteinExistence type="predicted"/>
<comment type="subcellular location">
    <subcellularLocation>
        <location evidence="1">Cytoplasmic vesicle</location>
        <location evidence="1">Clathrin-coated vesicle</location>
    </subcellularLocation>
    <subcellularLocation>
        <location evidence="2">Membrane</location>
        <location evidence="2">Clathrin-coated pit</location>
    </subcellularLocation>
</comment>
<feature type="compositionally biased region" description="Low complexity" evidence="7">
    <location>
        <begin position="524"/>
        <end position="545"/>
    </location>
</feature>
<evidence type="ECO:0000256" key="7">
    <source>
        <dbReference type="SAM" id="MobiDB-lite"/>
    </source>
</evidence>
<organism evidence="9">
    <name type="scientific">Auxenochlorella protothecoides</name>
    <name type="common">Green microalga</name>
    <name type="synonym">Chlorella protothecoides</name>
    <dbReference type="NCBI Taxonomy" id="3075"/>
    <lineage>
        <taxon>Eukaryota</taxon>
        <taxon>Viridiplantae</taxon>
        <taxon>Chlorophyta</taxon>
        <taxon>core chlorophytes</taxon>
        <taxon>Trebouxiophyceae</taxon>
        <taxon>Chlorellales</taxon>
        <taxon>Chlorellaceae</taxon>
        <taxon>Auxenochlorella</taxon>
    </lineage>
</organism>
<keyword evidence="6" id="KW-0968">Cytoplasmic vesicle</keyword>
<gene>
    <name evidence="9" type="ORF">g.5758</name>
</gene>
<evidence type="ECO:0000256" key="2">
    <source>
        <dbReference type="ARBA" id="ARBA00004600"/>
    </source>
</evidence>
<evidence type="ECO:0000259" key="8">
    <source>
        <dbReference type="PROSITE" id="PS50942"/>
    </source>
</evidence>
<dbReference type="InterPro" id="IPR011417">
    <property type="entry name" value="ANTH_dom"/>
</dbReference>
<protein>
    <recommendedName>
        <fullName evidence="8">ENTH domain-containing protein</fullName>
    </recommendedName>
</protein>
<evidence type="ECO:0000313" key="9">
    <source>
        <dbReference type="EMBL" id="JAT71507.1"/>
    </source>
</evidence>
<dbReference type="GO" id="GO:0006900">
    <property type="term" value="P:vesicle budding from membrane"/>
    <property type="evidence" value="ECO:0007669"/>
    <property type="project" value="TreeGrafter"/>
</dbReference>
<keyword evidence="5" id="KW-0168">Coated pit</keyword>
<feature type="domain" description="ENTH" evidence="8">
    <location>
        <begin position="32"/>
        <end position="174"/>
    </location>
</feature>
<dbReference type="SUPFAM" id="SSF89009">
    <property type="entry name" value="GAT-like domain"/>
    <property type="match status" value="1"/>
</dbReference>
<dbReference type="InterPro" id="IPR014712">
    <property type="entry name" value="ANTH_dom_sf"/>
</dbReference>
<feature type="region of interest" description="Disordered" evidence="7">
    <location>
        <begin position="351"/>
        <end position="603"/>
    </location>
</feature>
<dbReference type="InterPro" id="IPR008942">
    <property type="entry name" value="ENTH_VHS"/>
</dbReference>
<feature type="compositionally biased region" description="Pro residues" evidence="7">
    <location>
        <begin position="546"/>
        <end position="558"/>
    </location>
</feature>